<dbReference type="PANTHER" id="PTHR46268">
    <property type="entry name" value="STRESS RESPONSE PROTEIN NHAX"/>
    <property type="match status" value="1"/>
</dbReference>
<dbReference type="PANTHER" id="PTHR46268:SF6">
    <property type="entry name" value="UNIVERSAL STRESS PROTEIN UP12"/>
    <property type="match status" value="1"/>
</dbReference>
<accession>A0AAN3BCL5</accession>
<dbReference type="EMBL" id="AAAREG010000022">
    <property type="protein sequence ID" value="EAE2355592.1"/>
    <property type="molecule type" value="Genomic_DNA"/>
</dbReference>
<evidence type="ECO:0000313" key="4">
    <source>
        <dbReference type="Proteomes" id="UP000336166"/>
    </source>
</evidence>
<dbReference type="Gene3D" id="3.40.50.620">
    <property type="entry name" value="HUPs"/>
    <property type="match status" value="1"/>
</dbReference>
<protein>
    <submittedName>
        <fullName evidence="3">Universal stress protein</fullName>
    </submittedName>
</protein>
<organism evidence="3 4">
    <name type="scientific">Listeria monocytogenes</name>
    <dbReference type="NCBI Taxonomy" id="1639"/>
    <lineage>
        <taxon>Bacteria</taxon>
        <taxon>Bacillati</taxon>
        <taxon>Bacillota</taxon>
        <taxon>Bacilli</taxon>
        <taxon>Bacillales</taxon>
        <taxon>Listeriaceae</taxon>
        <taxon>Listeria</taxon>
    </lineage>
</organism>
<dbReference type="Proteomes" id="UP000336166">
    <property type="component" value="Unassembled WGS sequence"/>
</dbReference>
<dbReference type="PRINTS" id="PR01438">
    <property type="entry name" value="UNVRSLSTRESS"/>
</dbReference>
<dbReference type="InterPro" id="IPR006015">
    <property type="entry name" value="Universal_stress_UspA"/>
</dbReference>
<dbReference type="InterPro" id="IPR014729">
    <property type="entry name" value="Rossmann-like_a/b/a_fold"/>
</dbReference>
<evidence type="ECO:0000256" key="1">
    <source>
        <dbReference type="ARBA" id="ARBA00008791"/>
    </source>
</evidence>
<feature type="domain" description="UspA" evidence="2">
    <location>
        <begin position="1"/>
        <end position="136"/>
    </location>
</feature>
<sequence length="136" mass="15155">MKNILIAFDGSEHAVKAIKEAKKLIKGFPTSKVTVLEVLDISKVKDQALDLSKSSEERKSTRINEVKDQLKGLLDDYLLTILIGDPATEIINYAKKEEYDLLIIGSRGLNLLQEFIMGSVSHKVVKHAQIPILVVK</sequence>
<dbReference type="AlphaFoldDB" id="A0AAN3BCL5"/>
<comment type="caution">
    <text evidence="3">The sequence shown here is derived from an EMBL/GenBank/DDBJ whole genome shotgun (WGS) entry which is preliminary data.</text>
</comment>
<dbReference type="CDD" id="cd00293">
    <property type="entry name" value="USP-like"/>
    <property type="match status" value="1"/>
</dbReference>
<evidence type="ECO:0000313" key="3">
    <source>
        <dbReference type="EMBL" id="EAE2355592.1"/>
    </source>
</evidence>
<comment type="similarity">
    <text evidence="1">Belongs to the universal stress protein A family.</text>
</comment>
<dbReference type="Pfam" id="PF00582">
    <property type="entry name" value="Usp"/>
    <property type="match status" value="1"/>
</dbReference>
<proteinExistence type="inferred from homology"/>
<reference evidence="3 4" key="1">
    <citation type="submission" date="2018-06" db="EMBL/GenBank/DDBJ databases">
        <authorList>
            <consortium name="PulseNet: The National Subtyping Network for Foodborne Disease Surveillance"/>
            <person name="Tarr C.L."/>
            <person name="Trees E."/>
            <person name="Katz L.S."/>
            <person name="Carleton-Romer H.A."/>
            <person name="Stroika S."/>
            <person name="Kucerova Z."/>
            <person name="Roache K.F."/>
            <person name="Sabol A.L."/>
            <person name="Besser J."/>
            <person name="Gerner-Smidt P."/>
        </authorList>
    </citation>
    <scope>NUCLEOTIDE SEQUENCE [LARGE SCALE GENOMIC DNA]</scope>
    <source>
        <strain evidence="3 4">PNUSAL000134</strain>
    </source>
</reference>
<name>A0AAN3BCL5_LISMN</name>
<gene>
    <name evidence="3" type="ORF">Y261_14740</name>
</gene>
<dbReference type="SUPFAM" id="SSF52402">
    <property type="entry name" value="Adenine nucleotide alpha hydrolases-like"/>
    <property type="match status" value="1"/>
</dbReference>
<dbReference type="InterPro" id="IPR006016">
    <property type="entry name" value="UspA"/>
</dbReference>
<evidence type="ECO:0000259" key="2">
    <source>
        <dbReference type="Pfam" id="PF00582"/>
    </source>
</evidence>